<proteinExistence type="predicted"/>
<name>A0A563VT43_9CYAN</name>
<gene>
    <name evidence="1" type="ORF">H1P_2750003</name>
</gene>
<protein>
    <submittedName>
        <fullName evidence="1">Uncharacterized protein</fullName>
    </submittedName>
</protein>
<dbReference type="Proteomes" id="UP000320055">
    <property type="component" value="Unassembled WGS sequence"/>
</dbReference>
<dbReference type="AlphaFoldDB" id="A0A563VT43"/>
<evidence type="ECO:0000313" key="1">
    <source>
        <dbReference type="EMBL" id="VEP14610.1"/>
    </source>
</evidence>
<dbReference type="EMBL" id="CAACVJ010000196">
    <property type="protein sequence ID" value="VEP14610.1"/>
    <property type="molecule type" value="Genomic_DNA"/>
</dbReference>
<reference evidence="1 2" key="1">
    <citation type="submission" date="2019-01" db="EMBL/GenBank/DDBJ databases">
        <authorList>
            <person name="Brito A."/>
        </authorList>
    </citation>
    <scope>NUCLEOTIDE SEQUENCE [LARGE SCALE GENOMIC DNA]</scope>
    <source>
        <strain evidence="1">1</strain>
    </source>
</reference>
<sequence length="23" mass="2546">MKLNSLNGYGCDAYRYDYAGVDG</sequence>
<keyword evidence="2" id="KW-1185">Reference proteome</keyword>
<organism evidence="1 2">
    <name type="scientific">Hyella patelloides LEGE 07179</name>
    <dbReference type="NCBI Taxonomy" id="945734"/>
    <lineage>
        <taxon>Bacteria</taxon>
        <taxon>Bacillati</taxon>
        <taxon>Cyanobacteriota</taxon>
        <taxon>Cyanophyceae</taxon>
        <taxon>Pleurocapsales</taxon>
        <taxon>Hyellaceae</taxon>
        <taxon>Hyella</taxon>
    </lineage>
</organism>
<evidence type="ECO:0000313" key="2">
    <source>
        <dbReference type="Proteomes" id="UP000320055"/>
    </source>
</evidence>
<accession>A0A563VT43</accession>